<name>A0A426Y5S6_ENSVE</name>
<reference evidence="2 3" key="1">
    <citation type="journal article" date="2014" name="Agronomy (Basel)">
        <title>A Draft Genome Sequence for Ensete ventricosum, the Drought-Tolerant Tree Against Hunger.</title>
        <authorList>
            <person name="Harrison J."/>
            <person name="Moore K.A."/>
            <person name="Paszkiewicz K."/>
            <person name="Jones T."/>
            <person name="Grant M."/>
            <person name="Ambacheew D."/>
            <person name="Muzemil S."/>
            <person name="Studholme D.J."/>
        </authorList>
    </citation>
    <scope>NUCLEOTIDE SEQUENCE [LARGE SCALE GENOMIC DNA]</scope>
</reference>
<dbReference type="Proteomes" id="UP000287651">
    <property type="component" value="Unassembled WGS sequence"/>
</dbReference>
<dbReference type="AlphaFoldDB" id="A0A426Y5S6"/>
<dbReference type="PANTHER" id="PTHR34572:SF1">
    <property type="entry name" value="GOLGIN FAMILY A PROTEIN"/>
    <property type="match status" value="1"/>
</dbReference>
<feature type="compositionally biased region" description="Basic and acidic residues" evidence="1">
    <location>
        <begin position="144"/>
        <end position="156"/>
    </location>
</feature>
<gene>
    <name evidence="2" type="ORF">B296_00036813</name>
</gene>
<evidence type="ECO:0000256" key="1">
    <source>
        <dbReference type="SAM" id="MobiDB-lite"/>
    </source>
</evidence>
<comment type="caution">
    <text evidence="2">The sequence shown here is derived from an EMBL/GenBank/DDBJ whole genome shotgun (WGS) entry which is preliminary data.</text>
</comment>
<dbReference type="PANTHER" id="PTHR34572">
    <property type="entry name" value="GOLGIN FAMILY A PROTEIN"/>
    <property type="match status" value="1"/>
</dbReference>
<feature type="region of interest" description="Disordered" evidence="1">
    <location>
        <begin position="143"/>
        <end position="200"/>
    </location>
</feature>
<proteinExistence type="predicted"/>
<protein>
    <submittedName>
        <fullName evidence="2">Uncharacterized protein</fullName>
    </submittedName>
</protein>
<dbReference type="EMBL" id="AMZH03014739">
    <property type="protein sequence ID" value="RRT47127.1"/>
    <property type="molecule type" value="Genomic_DNA"/>
</dbReference>
<organism evidence="2 3">
    <name type="scientific">Ensete ventricosum</name>
    <name type="common">Abyssinian banana</name>
    <name type="synonym">Musa ensete</name>
    <dbReference type="NCBI Taxonomy" id="4639"/>
    <lineage>
        <taxon>Eukaryota</taxon>
        <taxon>Viridiplantae</taxon>
        <taxon>Streptophyta</taxon>
        <taxon>Embryophyta</taxon>
        <taxon>Tracheophyta</taxon>
        <taxon>Spermatophyta</taxon>
        <taxon>Magnoliopsida</taxon>
        <taxon>Liliopsida</taxon>
        <taxon>Zingiberales</taxon>
        <taxon>Musaceae</taxon>
        <taxon>Ensete</taxon>
    </lineage>
</organism>
<evidence type="ECO:0000313" key="3">
    <source>
        <dbReference type="Proteomes" id="UP000287651"/>
    </source>
</evidence>
<accession>A0A426Y5S6</accession>
<evidence type="ECO:0000313" key="2">
    <source>
        <dbReference type="EMBL" id="RRT47127.1"/>
    </source>
</evidence>
<sequence>MEVVGGRLGRLSTRYAPATVFSGPVRKWKKRWIPLSAPNSNAAANADGARSNLLLYKWAPVSSPANGAPQAEEPPPKKFRFVPVTDPLLSDGFLFRFQLYSLVPSQADLVRSNCIMFQASDDDQVAAGDSNRTNFDLNLGLKAAEGDRETKSRNAEQDEAGDQPDKVSSGKNMEVKSATNSEPPNKLKRKAVAADLKMRV</sequence>